<evidence type="ECO:0000256" key="7">
    <source>
        <dbReference type="ARBA" id="ARBA00038093"/>
    </source>
</evidence>
<accession>A0ABP9XDP0</accession>
<dbReference type="Pfam" id="PF01850">
    <property type="entry name" value="PIN"/>
    <property type="match status" value="1"/>
</dbReference>
<dbReference type="EMBL" id="BAABRV010000004">
    <property type="protein sequence ID" value="GAA5533462.1"/>
    <property type="molecule type" value="Genomic_DNA"/>
</dbReference>
<evidence type="ECO:0000256" key="2">
    <source>
        <dbReference type="ARBA" id="ARBA00022649"/>
    </source>
</evidence>
<name>A0ABP9XDP0_9DEIO</name>
<dbReference type="SUPFAM" id="SSF88723">
    <property type="entry name" value="PIN domain-like"/>
    <property type="match status" value="1"/>
</dbReference>
<evidence type="ECO:0000259" key="8">
    <source>
        <dbReference type="Pfam" id="PF01850"/>
    </source>
</evidence>
<proteinExistence type="inferred from homology"/>
<evidence type="ECO:0000256" key="5">
    <source>
        <dbReference type="ARBA" id="ARBA00022801"/>
    </source>
</evidence>
<dbReference type="Proteomes" id="UP001404956">
    <property type="component" value="Unassembled WGS sequence"/>
</dbReference>
<sequence>MKTALDTNIISELLDATPKAQAVARRLASLYAQGPLVICGMVYAELHARPNTPRALIDSFLQATGVTLDPEMNTAIWAEAGRANADHHTRKRAGGERSIRPVLPDFLIGAHALHRTDRLFTLNASDFGDLPTLTVVTL</sequence>
<keyword evidence="4" id="KW-0479">Metal-binding</keyword>
<evidence type="ECO:0000256" key="3">
    <source>
        <dbReference type="ARBA" id="ARBA00022722"/>
    </source>
</evidence>
<gene>
    <name evidence="9" type="ORF">Dalu01_01865</name>
</gene>
<comment type="cofactor">
    <cofactor evidence="1">
        <name>Mg(2+)</name>
        <dbReference type="ChEBI" id="CHEBI:18420"/>
    </cofactor>
</comment>
<dbReference type="PANTHER" id="PTHR33653">
    <property type="entry name" value="RIBONUCLEASE VAPC2"/>
    <property type="match status" value="1"/>
</dbReference>
<reference evidence="9 10" key="1">
    <citation type="submission" date="2024-02" db="EMBL/GenBank/DDBJ databases">
        <title>Deinococcus aluminii NBRC 112889.</title>
        <authorList>
            <person name="Ichikawa N."/>
            <person name="Katano-Makiyama Y."/>
            <person name="Hidaka K."/>
        </authorList>
    </citation>
    <scope>NUCLEOTIDE SEQUENCE [LARGE SCALE GENOMIC DNA]</scope>
    <source>
        <strain evidence="9 10">NBRC 112889</strain>
    </source>
</reference>
<protein>
    <recommendedName>
        <fullName evidence="8">PIN domain-containing protein</fullName>
    </recommendedName>
</protein>
<comment type="similarity">
    <text evidence="7">Belongs to the PINc/VapC protein family.</text>
</comment>
<keyword evidence="2" id="KW-1277">Toxin-antitoxin system</keyword>
<evidence type="ECO:0000256" key="1">
    <source>
        <dbReference type="ARBA" id="ARBA00001946"/>
    </source>
</evidence>
<dbReference type="PANTHER" id="PTHR33653:SF1">
    <property type="entry name" value="RIBONUCLEASE VAPC2"/>
    <property type="match status" value="1"/>
</dbReference>
<dbReference type="CDD" id="cd09881">
    <property type="entry name" value="PIN_VapC4-5_FitB-like"/>
    <property type="match status" value="1"/>
</dbReference>
<evidence type="ECO:0000313" key="9">
    <source>
        <dbReference type="EMBL" id="GAA5533462.1"/>
    </source>
</evidence>
<dbReference type="InterPro" id="IPR002716">
    <property type="entry name" value="PIN_dom"/>
</dbReference>
<keyword evidence="5" id="KW-0378">Hydrolase</keyword>
<organism evidence="9 10">
    <name type="scientific">Deinococcus aluminii</name>
    <dbReference type="NCBI Taxonomy" id="1656885"/>
    <lineage>
        <taxon>Bacteria</taxon>
        <taxon>Thermotogati</taxon>
        <taxon>Deinococcota</taxon>
        <taxon>Deinococci</taxon>
        <taxon>Deinococcales</taxon>
        <taxon>Deinococcaceae</taxon>
        <taxon>Deinococcus</taxon>
    </lineage>
</organism>
<dbReference type="InterPro" id="IPR050556">
    <property type="entry name" value="Type_II_TA_system_RNase"/>
</dbReference>
<keyword evidence="3" id="KW-0540">Nuclease</keyword>
<evidence type="ECO:0000313" key="10">
    <source>
        <dbReference type="Proteomes" id="UP001404956"/>
    </source>
</evidence>
<evidence type="ECO:0000256" key="6">
    <source>
        <dbReference type="ARBA" id="ARBA00022842"/>
    </source>
</evidence>
<feature type="domain" description="PIN" evidence="8">
    <location>
        <begin position="5"/>
        <end position="123"/>
    </location>
</feature>
<dbReference type="InterPro" id="IPR029060">
    <property type="entry name" value="PIN-like_dom_sf"/>
</dbReference>
<keyword evidence="6" id="KW-0460">Magnesium</keyword>
<evidence type="ECO:0000256" key="4">
    <source>
        <dbReference type="ARBA" id="ARBA00022723"/>
    </source>
</evidence>
<comment type="caution">
    <text evidence="9">The sequence shown here is derived from an EMBL/GenBank/DDBJ whole genome shotgun (WGS) entry which is preliminary data.</text>
</comment>
<keyword evidence="10" id="KW-1185">Reference proteome</keyword>
<dbReference type="Gene3D" id="3.40.50.1010">
    <property type="entry name" value="5'-nuclease"/>
    <property type="match status" value="1"/>
</dbReference>
<dbReference type="RefSeq" id="WP_345453773.1">
    <property type="nucleotide sequence ID" value="NZ_BAABRV010000004.1"/>
</dbReference>